<dbReference type="AlphaFoldDB" id="A0A0G1B8N5"/>
<protein>
    <submittedName>
        <fullName evidence="1">Uncharacterized protein</fullName>
    </submittedName>
</protein>
<evidence type="ECO:0000313" key="1">
    <source>
        <dbReference type="EMBL" id="KKS42686.1"/>
    </source>
</evidence>
<name>A0A0G1B8N5_9BACT</name>
<evidence type="ECO:0000313" key="2">
    <source>
        <dbReference type="Proteomes" id="UP000033854"/>
    </source>
</evidence>
<proteinExistence type="predicted"/>
<accession>A0A0G1B8N5</accession>
<gene>
    <name evidence="1" type="ORF">UV06_C0007G0016</name>
</gene>
<reference evidence="1 2" key="1">
    <citation type="journal article" date="2015" name="Nature">
        <title>rRNA introns, odd ribosomes, and small enigmatic genomes across a large radiation of phyla.</title>
        <authorList>
            <person name="Brown C.T."/>
            <person name="Hug L.A."/>
            <person name="Thomas B.C."/>
            <person name="Sharon I."/>
            <person name="Castelle C.J."/>
            <person name="Singh A."/>
            <person name="Wilkins M.J."/>
            <person name="Williams K.H."/>
            <person name="Banfield J.F."/>
        </authorList>
    </citation>
    <scope>NUCLEOTIDE SEQUENCE [LARGE SCALE GENOMIC DNA]</scope>
</reference>
<dbReference type="EMBL" id="LCDA01000007">
    <property type="protein sequence ID" value="KKS42686.1"/>
    <property type="molecule type" value="Genomic_DNA"/>
</dbReference>
<dbReference type="Proteomes" id="UP000033854">
    <property type="component" value="Unassembled WGS sequence"/>
</dbReference>
<organism evidence="1 2">
    <name type="scientific">Candidatus Collierbacteria bacterium GW2011_GWA2_42_17</name>
    <dbReference type="NCBI Taxonomy" id="1618378"/>
    <lineage>
        <taxon>Bacteria</taxon>
        <taxon>Candidatus Collieribacteriota</taxon>
    </lineage>
</organism>
<sequence>MEVVYKLAGSNEEIKNWVESHEGTPAKIDDPEITADSIGLRINWKGKKDEGMLSGKREVTKNISWEEFFSIMERKELAFMYSDSEDINLTWAYKFVNKYATEE</sequence>
<comment type="caution">
    <text evidence="1">The sequence shown here is derived from an EMBL/GenBank/DDBJ whole genome shotgun (WGS) entry which is preliminary data.</text>
</comment>